<dbReference type="HOGENOM" id="CLU_015134_1_2_2"/>
<evidence type="ECO:0000313" key="2">
    <source>
        <dbReference type="EMBL" id="AGK61715.1"/>
    </source>
</evidence>
<dbReference type="GO" id="GO:0016651">
    <property type="term" value="F:oxidoreductase activity, acting on NAD(P)H"/>
    <property type="evidence" value="ECO:0007669"/>
    <property type="project" value="InterPro"/>
</dbReference>
<proteinExistence type="predicted"/>
<dbReference type="SUPFAM" id="SSF56762">
    <property type="entry name" value="HydB/Nqo4-like"/>
    <property type="match status" value="1"/>
</dbReference>
<name>N0BN37_9EURY</name>
<feature type="domain" description="NADH-quinone oxidoreductase subunit D" evidence="1">
    <location>
        <begin position="147"/>
        <end position="413"/>
    </location>
</feature>
<keyword evidence="3" id="KW-1185">Reference proteome</keyword>
<protein>
    <submittedName>
        <fullName evidence="2">NADH dehydrogenase subunit D</fullName>
    </submittedName>
</protein>
<dbReference type="InterPro" id="IPR022885">
    <property type="entry name" value="NDH1_su_D/H"/>
</dbReference>
<dbReference type="InterPro" id="IPR029014">
    <property type="entry name" value="NiFe-Hase_large"/>
</dbReference>
<dbReference type="RefSeq" id="WP_015591313.1">
    <property type="nucleotide sequence ID" value="NC_021169.1"/>
</dbReference>
<sequence length="413" mass="47069">MEEITLDVPVSPPTEMFMPIPKKFLERAYQNDDYLVLVGPQHPGSGHMRIILRIKGDIIVEAIPDPGYVHRSMEKLAENRLYIQNIPLFERPAIMDTGNMTLGYVRAIEQALDIEVPERAKYIRMIVAELGRIGTHLYDAGILAVFLGHTTGFMWPFALREPIIEALTKISGTRITASYIIPGGVRRDVDLRTLEFIRKVTFVIERRLKSFERIFIKNPTVITRLRDVGILSKEEAIKYGVVGPFLRASGVEYDVRVVEPYEAYDSVNFDIPVADEGDSYSRFLVRVEEISQSFSIIRQAINELRKMKEGNILSDQLAEFEPSKSDVRGYFYRIFGDLILPRGEFTALTEASRGSLLYSIISDGESNVPYRVRIVTPGWYYLKGFMESLRGERVADLQAIYGSFGYFPPEADR</sequence>
<dbReference type="PANTHER" id="PTHR11993">
    <property type="entry name" value="NADH-UBIQUINONE OXIDOREDUCTASE 49 KDA SUBUNIT"/>
    <property type="match status" value="1"/>
</dbReference>
<evidence type="ECO:0000313" key="3">
    <source>
        <dbReference type="Proteomes" id="UP000013307"/>
    </source>
</evidence>
<dbReference type="EMBL" id="CP005290">
    <property type="protein sequence ID" value="AGK61715.1"/>
    <property type="molecule type" value="Genomic_DNA"/>
</dbReference>
<accession>N0BN37</accession>
<dbReference type="OrthoDB" id="43567at2157"/>
<reference evidence="2 3" key="1">
    <citation type="journal article" date="2013" name="Genome Announc.">
        <title>Complete Genome Sequence of the Thermophilic and Facultatively Chemolithoautotrophic Sulfate Reducer Archaeoglobus sulfaticallidus Strain PM70-1T.</title>
        <authorList>
            <person name="Stokke R."/>
            <person name="Hocking W.P."/>
            <person name="Steinsbu B.O."/>
            <person name="Steen I.H."/>
        </authorList>
    </citation>
    <scope>NUCLEOTIDE SEQUENCE [LARGE SCALE GENOMIC DNA]</scope>
    <source>
        <strain evidence="2">PM70-1</strain>
    </source>
</reference>
<dbReference type="PANTHER" id="PTHR11993:SF10">
    <property type="entry name" value="NADH DEHYDROGENASE [UBIQUINONE] IRON-SULFUR PROTEIN 2, MITOCHONDRIAL"/>
    <property type="match status" value="1"/>
</dbReference>
<dbReference type="AlphaFoldDB" id="N0BN37"/>
<dbReference type="GO" id="GO:0048038">
    <property type="term" value="F:quinone binding"/>
    <property type="evidence" value="ECO:0007669"/>
    <property type="project" value="InterPro"/>
</dbReference>
<dbReference type="Proteomes" id="UP000013307">
    <property type="component" value="Chromosome"/>
</dbReference>
<dbReference type="Pfam" id="PF00346">
    <property type="entry name" value="Complex1_49kDa"/>
    <property type="match status" value="1"/>
</dbReference>
<dbReference type="GeneID" id="15393379"/>
<dbReference type="KEGG" id="ast:Asulf_01744"/>
<dbReference type="Gene3D" id="1.10.645.10">
    <property type="entry name" value="Cytochrome-c3 Hydrogenase, chain B"/>
    <property type="match status" value="1"/>
</dbReference>
<dbReference type="eggNOG" id="arCOG01548">
    <property type="taxonomic scope" value="Archaea"/>
</dbReference>
<evidence type="ECO:0000259" key="1">
    <source>
        <dbReference type="Pfam" id="PF00346"/>
    </source>
</evidence>
<organism evidence="2 3">
    <name type="scientific">Archaeoglobus sulfaticallidus PM70-1</name>
    <dbReference type="NCBI Taxonomy" id="387631"/>
    <lineage>
        <taxon>Archaea</taxon>
        <taxon>Methanobacteriati</taxon>
        <taxon>Methanobacteriota</taxon>
        <taxon>Archaeoglobi</taxon>
        <taxon>Archaeoglobales</taxon>
        <taxon>Archaeoglobaceae</taxon>
        <taxon>Archaeoglobus</taxon>
    </lineage>
</organism>
<gene>
    <name evidence="2" type="ORF">Asulf_01744</name>
</gene>
<dbReference type="GO" id="GO:0051287">
    <property type="term" value="F:NAD binding"/>
    <property type="evidence" value="ECO:0007669"/>
    <property type="project" value="InterPro"/>
</dbReference>
<dbReference type="NCBIfam" id="NF004739">
    <property type="entry name" value="PRK06075.1"/>
    <property type="match status" value="1"/>
</dbReference>
<dbReference type="STRING" id="387631.Asulf_01744"/>
<dbReference type="InterPro" id="IPR001135">
    <property type="entry name" value="NADH_Q_OxRdtase_suD"/>
</dbReference>